<dbReference type="InterPro" id="IPR011990">
    <property type="entry name" value="TPR-like_helical_dom_sf"/>
</dbReference>
<proteinExistence type="predicted"/>
<evidence type="ECO:0000313" key="1">
    <source>
        <dbReference type="EMBL" id="GAA3918658.1"/>
    </source>
</evidence>
<sequence length="123" mass="13945">MSYDPNDLFGGSIPLNEDPNSTVNTFSLGEKELNILIAQGNKGDKSAAFKLYQFYEFSEYDRGKADHWLLTAANLDHIKAQYNLSVGFFQDGKYAEALYWCKKAIENGHIKAKELLEDIEGER</sequence>
<evidence type="ECO:0008006" key="3">
    <source>
        <dbReference type="Google" id="ProtNLM"/>
    </source>
</evidence>
<dbReference type="EMBL" id="BAABBN010000004">
    <property type="protein sequence ID" value="GAA3918658.1"/>
    <property type="molecule type" value="Genomic_DNA"/>
</dbReference>
<dbReference type="Gene3D" id="1.25.40.10">
    <property type="entry name" value="Tetratricopeptide repeat domain"/>
    <property type="match status" value="1"/>
</dbReference>
<dbReference type="RefSeq" id="WP_344796569.1">
    <property type="nucleotide sequence ID" value="NZ_BAABBN010000004.1"/>
</dbReference>
<name>A0ABP7MDB9_9GAMM</name>
<protein>
    <recommendedName>
        <fullName evidence="3">Sel1 repeat family protein</fullName>
    </recommendedName>
</protein>
<accession>A0ABP7MDB9</accession>
<gene>
    <name evidence="1" type="ORF">GCM10022277_12410</name>
</gene>
<keyword evidence="2" id="KW-1185">Reference proteome</keyword>
<evidence type="ECO:0000313" key="2">
    <source>
        <dbReference type="Proteomes" id="UP001501565"/>
    </source>
</evidence>
<comment type="caution">
    <text evidence="1">The sequence shown here is derived from an EMBL/GenBank/DDBJ whole genome shotgun (WGS) entry which is preliminary data.</text>
</comment>
<dbReference type="SUPFAM" id="SSF81901">
    <property type="entry name" value="HCP-like"/>
    <property type="match status" value="1"/>
</dbReference>
<dbReference type="Proteomes" id="UP001501565">
    <property type="component" value="Unassembled WGS sequence"/>
</dbReference>
<organism evidence="1 2">
    <name type="scientific">Litoribacillus peritrichatus</name>
    <dbReference type="NCBI Taxonomy" id="718191"/>
    <lineage>
        <taxon>Bacteria</taxon>
        <taxon>Pseudomonadati</taxon>
        <taxon>Pseudomonadota</taxon>
        <taxon>Gammaproteobacteria</taxon>
        <taxon>Oceanospirillales</taxon>
        <taxon>Oceanospirillaceae</taxon>
        <taxon>Litoribacillus</taxon>
    </lineage>
</organism>
<reference evidence="2" key="1">
    <citation type="journal article" date="2019" name="Int. J. Syst. Evol. Microbiol.">
        <title>The Global Catalogue of Microorganisms (GCM) 10K type strain sequencing project: providing services to taxonomists for standard genome sequencing and annotation.</title>
        <authorList>
            <consortium name="The Broad Institute Genomics Platform"/>
            <consortium name="The Broad Institute Genome Sequencing Center for Infectious Disease"/>
            <person name="Wu L."/>
            <person name="Ma J."/>
        </authorList>
    </citation>
    <scope>NUCLEOTIDE SEQUENCE [LARGE SCALE GENOMIC DNA]</scope>
    <source>
        <strain evidence="2">JCM 17551</strain>
    </source>
</reference>